<dbReference type="Pfam" id="PF10043">
    <property type="entry name" value="DUF2279"/>
    <property type="match status" value="1"/>
</dbReference>
<evidence type="ECO:0008006" key="4">
    <source>
        <dbReference type="Google" id="ProtNLM"/>
    </source>
</evidence>
<evidence type="ECO:0000313" key="2">
    <source>
        <dbReference type="EMBL" id="OJX57042.1"/>
    </source>
</evidence>
<feature type="compositionally biased region" description="Basic and acidic residues" evidence="1">
    <location>
        <begin position="8"/>
        <end position="19"/>
    </location>
</feature>
<dbReference type="STRING" id="1895771.BGO89_11065"/>
<reference evidence="2 3" key="1">
    <citation type="submission" date="2016-09" db="EMBL/GenBank/DDBJ databases">
        <title>Genome-resolved meta-omics ties microbial dynamics to process performance in biotechnology for thiocyanate degradation.</title>
        <authorList>
            <person name="Kantor R.S."/>
            <person name="Huddy R.J."/>
            <person name="Iyer R."/>
            <person name="Thomas B.C."/>
            <person name="Brown C.T."/>
            <person name="Anantharaman K."/>
            <person name="Tringe S."/>
            <person name="Hettich R.L."/>
            <person name="Harrison S.T."/>
            <person name="Banfield J.F."/>
        </authorList>
    </citation>
    <scope>NUCLEOTIDE SEQUENCE [LARGE SCALE GENOMIC DNA]</scope>
    <source>
        <strain evidence="2">59-99</strain>
    </source>
</reference>
<dbReference type="AlphaFoldDB" id="A0A1M3KXA2"/>
<comment type="caution">
    <text evidence="2">The sequence shown here is derived from an EMBL/GenBank/DDBJ whole genome shotgun (WGS) entry which is preliminary data.</text>
</comment>
<sequence length="331" mass="37146">MPLLSQKGDTDVKAGEGMRGESTAVHASDDTLFVPRSAFMYADNPRYTFFGNTPRYETDIQALPTIALGVGYASLAVSLHIIQTNAWWSGDRGSFHIVEDWETVNQVDKCGHMYSGYMMSSLLSNMLMDCGFSQEPAVLIGSGMGLAYQTYVEVEDGFAKHWGFSPSDAYANIAGAGFHVAQYYVPFLQNFTPRWSYVPAEWVGDRTINERPRTFIDDYNSATFWLAVNVNNLLPQSAESLWPDWLMLSVGYGIRNYGILDDTGAYLPLKSRFMIGLDYDWVKIIPESRIGIVNFLRQCLNNIRLPGPTLEFGPDGTQFRVLYPFKISVGF</sequence>
<dbReference type="InterPro" id="IPR018736">
    <property type="entry name" value="DUF2279_periplasmic_lipo"/>
</dbReference>
<evidence type="ECO:0000256" key="1">
    <source>
        <dbReference type="SAM" id="MobiDB-lite"/>
    </source>
</evidence>
<proteinExistence type="predicted"/>
<feature type="region of interest" description="Disordered" evidence="1">
    <location>
        <begin position="1"/>
        <end position="21"/>
    </location>
</feature>
<dbReference type="EMBL" id="MKVH01000024">
    <property type="protein sequence ID" value="OJX57042.1"/>
    <property type="molecule type" value="Genomic_DNA"/>
</dbReference>
<name>A0A1M3KXA2_9BACT</name>
<accession>A0A1M3KXA2</accession>
<evidence type="ECO:0000313" key="3">
    <source>
        <dbReference type="Proteomes" id="UP000184233"/>
    </source>
</evidence>
<gene>
    <name evidence="2" type="ORF">BGO89_11065</name>
</gene>
<organism evidence="2 3">
    <name type="scientific">Candidatus Kapaibacterium thiocyanatum</name>
    <dbReference type="NCBI Taxonomy" id="1895771"/>
    <lineage>
        <taxon>Bacteria</taxon>
        <taxon>Pseudomonadati</taxon>
        <taxon>Candidatus Kapaibacteriota</taxon>
        <taxon>Candidatus Kapaibacteriia</taxon>
        <taxon>Candidatus Kapaibacteriales</taxon>
        <taxon>Candidatus Kapaibacteriaceae</taxon>
        <taxon>Candidatus Kapaibacterium</taxon>
    </lineage>
</organism>
<protein>
    <recommendedName>
        <fullName evidence="4">DUF2279 domain-containing protein</fullName>
    </recommendedName>
</protein>
<dbReference type="Proteomes" id="UP000184233">
    <property type="component" value="Unassembled WGS sequence"/>
</dbReference>